<dbReference type="AlphaFoldDB" id="A0AA89BZ65"/>
<dbReference type="PANTHER" id="PTHR47196:SF1">
    <property type="entry name" value="KELCH DOMAIN-CONTAINING PROTEIN 9"/>
    <property type="match status" value="1"/>
</dbReference>
<dbReference type="Gene3D" id="2.120.10.80">
    <property type="entry name" value="Kelch-type beta propeller"/>
    <property type="match status" value="2"/>
</dbReference>
<evidence type="ECO:0000313" key="2">
    <source>
        <dbReference type="Proteomes" id="UP001186944"/>
    </source>
</evidence>
<dbReference type="InterPro" id="IPR015915">
    <property type="entry name" value="Kelch-typ_b-propeller"/>
</dbReference>
<organism evidence="1 2">
    <name type="scientific">Pinctada imbricata</name>
    <name type="common">Atlantic pearl-oyster</name>
    <name type="synonym">Pinctada martensii</name>
    <dbReference type="NCBI Taxonomy" id="66713"/>
    <lineage>
        <taxon>Eukaryota</taxon>
        <taxon>Metazoa</taxon>
        <taxon>Spiralia</taxon>
        <taxon>Lophotrochozoa</taxon>
        <taxon>Mollusca</taxon>
        <taxon>Bivalvia</taxon>
        <taxon>Autobranchia</taxon>
        <taxon>Pteriomorphia</taxon>
        <taxon>Pterioida</taxon>
        <taxon>Pterioidea</taxon>
        <taxon>Pteriidae</taxon>
        <taxon>Pinctada</taxon>
    </lineage>
</organism>
<sequence length="335" mass="37255">MANLSNGRTDSLVDWEVYCPIGPQLAFHVGCVMGDFFYVHGGITDLNCSVPSSKLFRLDMNTMIWNEVKVQDSPALSHHACIPLDNRYMMMIGGWNGKSRTSKVVIYDTEGQQWLYPTVKGFPDDAGLTSHTASLLSDGNILVIGREGSLRMNAQPGKEYTSSVYLLSGSIDKKEFVYQKYSHATESRSGHTTSFIGSNLYILGGRSDDLIEVHKGYKSAHPKNQTTAKDLISLTKLLQPLEKMPKGRRHHIALEGPSLILIHGGETFGSQNPDPVGEMFMMTNKPCLNFYKLGKSQVCRRGHICCVSHDKVFLHGGIGERHIIHGDTRELKIKK</sequence>
<dbReference type="SUPFAM" id="SSF117281">
    <property type="entry name" value="Kelch motif"/>
    <property type="match status" value="1"/>
</dbReference>
<protein>
    <recommendedName>
        <fullName evidence="3">Kelch domain-containing protein 9</fullName>
    </recommendedName>
</protein>
<accession>A0AA89BZ65</accession>
<proteinExistence type="predicted"/>
<evidence type="ECO:0000313" key="1">
    <source>
        <dbReference type="EMBL" id="KAK3088109.1"/>
    </source>
</evidence>
<reference evidence="1" key="1">
    <citation type="submission" date="2019-08" db="EMBL/GenBank/DDBJ databases">
        <title>The improved chromosome-level genome for the pearl oyster Pinctada fucata martensii using PacBio sequencing and Hi-C.</title>
        <authorList>
            <person name="Zheng Z."/>
        </authorList>
    </citation>
    <scope>NUCLEOTIDE SEQUENCE</scope>
    <source>
        <strain evidence="1">ZZ-2019</strain>
        <tissue evidence="1">Adductor muscle</tissue>
    </source>
</reference>
<dbReference type="PANTHER" id="PTHR47196">
    <property type="entry name" value="KELCH DOMAIN-CONTAINING PROTEIN 9"/>
    <property type="match status" value="1"/>
</dbReference>
<dbReference type="InterPro" id="IPR042941">
    <property type="entry name" value="KLDC9"/>
</dbReference>
<dbReference type="EMBL" id="VSWD01000011">
    <property type="protein sequence ID" value="KAK3088109.1"/>
    <property type="molecule type" value="Genomic_DNA"/>
</dbReference>
<name>A0AA89BZ65_PINIB</name>
<dbReference type="GO" id="GO:0030332">
    <property type="term" value="F:cyclin binding"/>
    <property type="evidence" value="ECO:0007669"/>
    <property type="project" value="TreeGrafter"/>
</dbReference>
<gene>
    <name evidence="1" type="ORF">FSP39_014773</name>
</gene>
<comment type="caution">
    <text evidence="1">The sequence shown here is derived from an EMBL/GenBank/DDBJ whole genome shotgun (WGS) entry which is preliminary data.</text>
</comment>
<dbReference type="Pfam" id="PF24681">
    <property type="entry name" value="Kelch_KLHDC2_KLHL20_DRC7"/>
    <property type="match status" value="1"/>
</dbReference>
<keyword evidence="2" id="KW-1185">Reference proteome</keyword>
<dbReference type="Proteomes" id="UP001186944">
    <property type="component" value="Unassembled WGS sequence"/>
</dbReference>
<evidence type="ECO:0008006" key="3">
    <source>
        <dbReference type="Google" id="ProtNLM"/>
    </source>
</evidence>